<comment type="subcellular location">
    <subcellularLocation>
        <location evidence="1">Membrane</location>
        <topology evidence="1">Multi-pass membrane protein</topology>
    </subcellularLocation>
</comment>
<dbReference type="Pfam" id="PF07690">
    <property type="entry name" value="MFS_1"/>
    <property type="match status" value="1"/>
</dbReference>
<dbReference type="EMBL" id="MLQL01000007">
    <property type="protein sequence ID" value="OQE26072.1"/>
    <property type="molecule type" value="Genomic_DNA"/>
</dbReference>
<dbReference type="InterPro" id="IPR011701">
    <property type="entry name" value="MFS"/>
</dbReference>
<reference evidence="7" key="1">
    <citation type="journal article" date="2017" name="Nat. Microbiol.">
        <title>Global analysis of biosynthetic gene clusters reveals vast potential of secondary metabolite production in Penicillium species.</title>
        <authorList>
            <person name="Nielsen J.C."/>
            <person name="Grijseels S."/>
            <person name="Prigent S."/>
            <person name="Ji B."/>
            <person name="Dainat J."/>
            <person name="Nielsen K.F."/>
            <person name="Frisvad J.C."/>
            <person name="Workman M."/>
            <person name="Nielsen J."/>
        </authorList>
    </citation>
    <scope>NUCLEOTIDE SEQUENCE [LARGE SCALE GENOMIC DNA]</scope>
    <source>
        <strain evidence="7">IBT 14082</strain>
    </source>
</reference>
<keyword evidence="7" id="KW-1185">Reference proteome</keyword>
<feature type="transmembrane region" description="Helical" evidence="5">
    <location>
        <begin position="26"/>
        <end position="46"/>
    </location>
</feature>
<organism evidence="6 7">
    <name type="scientific">Penicillium flavigenum</name>
    <dbReference type="NCBI Taxonomy" id="254877"/>
    <lineage>
        <taxon>Eukaryota</taxon>
        <taxon>Fungi</taxon>
        <taxon>Dikarya</taxon>
        <taxon>Ascomycota</taxon>
        <taxon>Pezizomycotina</taxon>
        <taxon>Eurotiomycetes</taxon>
        <taxon>Eurotiomycetidae</taxon>
        <taxon>Eurotiales</taxon>
        <taxon>Aspergillaceae</taxon>
        <taxon>Penicillium</taxon>
    </lineage>
</organism>
<gene>
    <name evidence="6" type="ORF">PENFLA_c007G10221</name>
</gene>
<sequence>MPPSSETDPLLVSNPARPLARKSKKFLILVVCSILTLSTDFGIFMLNAPQTTVFEEIICRNYQVGIHQAGAGNAILDPGTGNALLDPNACKSEAVQGELAIVIGYKDTFDVIPGLLLSLPYGILSDHWGRKPVLCLCLLGLILGEFWVIIVCIWSNYITLRMVWLSSLFKIIGGGDPVISTIVCVIIADVFSEDERSTALFRLNSAAILAEILATPISAYLMTFSLMLPYILGVGLVILGTIPVVFLPETLDDVKLKQSIPAESDRESDQNTENERVEQRRGKKEIFREFTRQSREFIESTRFIWSDSNVSTMILVFFVTIIGRQSTNLLLQYVSKKFDWSIARSSLLISLRGIFSLLTYSILMPGLSVLVVRYLDLHGKYRDHVMSKWSGVLSIIGFAAISLAPTPAILISGQIILSIGSSFLVVTRSLATALVLPDHVGTLYSATAIAQSVGVLVAGPLFASLFRLGMHLGDAWMGLPFLQASLLFAMAVIAVW</sequence>
<feature type="transmembrane region" description="Helical" evidence="5">
    <location>
        <begin position="200"/>
        <end position="221"/>
    </location>
</feature>
<keyword evidence="3 5" id="KW-1133">Transmembrane helix</keyword>
<dbReference type="STRING" id="254877.A0A1V6TI56"/>
<feature type="transmembrane region" description="Helical" evidence="5">
    <location>
        <begin position="389"/>
        <end position="409"/>
    </location>
</feature>
<comment type="caution">
    <text evidence="6">The sequence shown here is derived from an EMBL/GenBank/DDBJ whole genome shotgun (WGS) entry which is preliminary data.</text>
</comment>
<evidence type="ECO:0000256" key="3">
    <source>
        <dbReference type="ARBA" id="ARBA00022989"/>
    </source>
</evidence>
<evidence type="ECO:0000256" key="4">
    <source>
        <dbReference type="ARBA" id="ARBA00023136"/>
    </source>
</evidence>
<dbReference type="Proteomes" id="UP000191342">
    <property type="component" value="Unassembled WGS sequence"/>
</dbReference>
<dbReference type="PANTHER" id="PTHR23507:SF1">
    <property type="entry name" value="FI18259P1-RELATED"/>
    <property type="match status" value="1"/>
</dbReference>
<dbReference type="GO" id="GO:0016020">
    <property type="term" value="C:membrane"/>
    <property type="evidence" value="ECO:0007669"/>
    <property type="project" value="UniProtKB-SubCell"/>
</dbReference>
<name>A0A1V6TI56_9EURO</name>
<dbReference type="SUPFAM" id="SSF103473">
    <property type="entry name" value="MFS general substrate transporter"/>
    <property type="match status" value="1"/>
</dbReference>
<keyword evidence="4 5" id="KW-0472">Membrane</keyword>
<feature type="transmembrane region" description="Helical" evidence="5">
    <location>
        <begin position="354"/>
        <end position="377"/>
    </location>
</feature>
<proteinExistence type="predicted"/>
<feature type="transmembrane region" description="Helical" evidence="5">
    <location>
        <begin position="443"/>
        <end position="463"/>
    </location>
</feature>
<evidence type="ECO:0000313" key="7">
    <source>
        <dbReference type="Proteomes" id="UP000191342"/>
    </source>
</evidence>
<feature type="transmembrane region" description="Helical" evidence="5">
    <location>
        <begin position="475"/>
        <end position="495"/>
    </location>
</feature>
<dbReference type="InterPro" id="IPR036259">
    <property type="entry name" value="MFS_trans_sf"/>
</dbReference>
<dbReference type="OrthoDB" id="194139at2759"/>
<evidence type="ECO:0000313" key="6">
    <source>
        <dbReference type="EMBL" id="OQE26072.1"/>
    </source>
</evidence>
<dbReference type="AlphaFoldDB" id="A0A1V6TI56"/>
<dbReference type="GO" id="GO:0022857">
    <property type="term" value="F:transmembrane transporter activity"/>
    <property type="evidence" value="ECO:0007669"/>
    <property type="project" value="InterPro"/>
</dbReference>
<dbReference type="Gene3D" id="1.20.1250.20">
    <property type="entry name" value="MFS general substrate transporter like domains"/>
    <property type="match status" value="1"/>
</dbReference>
<protein>
    <recommendedName>
        <fullName evidence="8">Major facilitator superfamily (MFS) profile domain-containing protein</fullName>
    </recommendedName>
</protein>
<feature type="transmembrane region" description="Helical" evidence="5">
    <location>
        <begin position="415"/>
        <end position="436"/>
    </location>
</feature>
<feature type="transmembrane region" description="Helical" evidence="5">
    <location>
        <begin position="312"/>
        <end position="334"/>
    </location>
</feature>
<evidence type="ECO:0000256" key="2">
    <source>
        <dbReference type="ARBA" id="ARBA00022692"/>
    </source>
</evidence>
<accession>A0A1V6TI56</accession>
<dbReference type="PANTHER" id="PTHR23507">
    <property type="entry name" value="ZGC:174356"/>
    <property type="match status" value="1"/>
</dbReference>
<keyword evidence="2 5" id="KW-0812">Transmembrane</keyword>
<feature type="transmembrane region" description="Helical" evidence="5">
    <location>
        <begin position="227"/>
        <end position="247"/>
    </location>
</feature>
<feature type="transmembrane region" description="Helical" evidence="5">
    <location>
        <begin position="163"/>
        <end position="188"/>
    </location>
</feature>
<feature type="transmembrane region" description="Helical" evidence="5">
    <location>
        <begin position="133"/>
        <end position="157"/>
    </location>
</feature>
<evidence type="ECO:0008006" key="8">
    <source>
        <dbReference type="Google" id="ProtNLM"/>
    </source>
</evidence>
<evidence type="ECO:0000256" key="1">
    <source>
        <dbReference type="ARBA" id="ARBA00004141"/>
    </source>
</evidence>
<evidence type="ECO:0000256" key="5">
    <source>
        <dbReference type="SAM" id="Phobius"/>
    </source>
</evidence>